<dbReference type="OrthoDB" id="10331711at2759"/>
<feature type="region of interest" description="Disordered" evidence="1">
    <location>
        <begin position="1"/>
        <end position="175"/>
    </location>
</feature>
<protein>
    <submittedName>
        <fullName evidence="2">Uncharacterized protein</fullName>
    </submittedName>
</protein>
<dbReference type="AlphaFoldDB" id="A0A3N4LA68"/>
<accession>A0A3N4LA68</accession>
<evidence type="ECO:0000313" key="2">
    <source>
        <dbReference type="EMBL" id="RPB19794.1"/>
    </source>
</evidence>
<dbReference type="Proteomes" id="UP000267821">
    <property type="component" value="Unassembled WGS sequence"/>
</dbReference>
<keyword evidence="3" id="KW-1185">Reference proteome</keyword>
<feature type="compositionally biased region" description="Basic and acidic residues" evidence="1">
    <location>
        <begin position="328"/>
        <end position="340"/>
    </location>
</feature>
<feature type="compositionally biased region" description="Polar residues" evidence="1">
    <location>
        <begin position="90"/>
        <end position="117"/>
    </location>
</feature>
<feature type="region of interest" description="Disordered" evidence="1">
    <location>
        <begin position="300"/>
        <end position="340"/>
    </location>
</feature>
<gene>
    <name evidence="2" type="ORF">L211DRAFT_852903</name>
</gene>
<feature type="region of interest" description="Disordered" evidence="1">
    <location>
        <begin position="466"/>
        <end position="542"/>
    </location>
</feature>
<dbReference type="InParanoid" id="A0A3N4LA68"/>
<feature type="compositionally biased region" description="Basic residues" evidence="1">
    <location>
        <begin position="152"/>
        <end position="165"/>
    </location>
</feature>
<evidence type="ECO:0000256" key="1">
    <source>
        <dbReference type="SAM" id="MobiDB-lite"/>
    </source>
</evidence>
<dbReference type="EMBL" id="ML121583">
    <property type="protein sequence ID" value="RPB19794.1"/>
    <property type="molecule type" value="Genomic_DNA"/>
</dbReference>
<evidence type="ECO:0000313" key="3">
    <source>
        <dbReference type="Proteomes" id="UP000267821"/>
    </source>
</evidence>
<reference evidence="2 3" key="1">
    <citation type="journal article" date="2018" name="Nat. Ecol. Evol.">
        <title>Pezizomycetes genomes reveal the molecular basis of ectomycorrhizal truffle lifestyle.</title>
        <authorList>
            <person name="Murat C."/>
            <person name="Payen T."/>
            <person name="Noel B."/>
            <person name="Kuo A."/>
            <person name="Morin E."/>
            <person name="Chen J."/>
            <person name="Kohler A."/>
            <person name="Krizsan K."/>
            <person name="Balestrini R."/>
            <person name="Da Silva C."/>
            <person name="Montanini B."/>
            <person name="Hainaut M."/>
            <person name="Levati E."/>
            <person name="Barry K.W."/>
            <person name="Belfiori B."/>
            <person name="Cichocki N."/>
            <person name="Clum A."/>
            <person name="Dockter R.B."/>
            <person name="Fauchery L."/>
            <person name="Guy J."/>
            <person name="Iotti M."/>
            <person name="Le Tacon F."/>
            <person name="Lindquist E.A."/>
            <person name="Lipzen A."/>
            <person name="Malagnac F."/>
            <person name="Mello A."/>
            <person name="Molinier V."/>
            <person name="Miyauchi S."/>
            <person name="Poulain J."/>
            <person name="Riccioni C."/>
            <person name="Rubini A."/>
            <person name="Sitrit Y."/>
            <person name="Splivallo R."/>
            <person name="Traeger S."/>
            <person name="Wang M."/>
            <person name="Zifcakova L."/>
            <person name="Wipf D."/>
            <person name="Zambonelli A."/>
            <person name="Paolocci F."/>
            <person name="Nowrousian M."/>
            <person name="Ottonello S."/>
            <person name="Baldrian P."/>
            <person name="Spatafora J.W."/>
            <person name="Henrissat B."/>
            <person name="Nagy L.G."/>
            <person name="Aury J.M."/>
            <person name="Wincker P."/>
            <person name="Grigoriev I.V."/>
            <person name="Bonfante P."/>
            <person name="Martin F.M."/>
        </authorList>
    </citation>
    <scope>NUCLEOTIDE SEQUENCE [LARGE SCALE GENOMIC DNA]</scope>
    <source>
        <strain evidence="2 3">ATCC MYA-4762</strain>
    </source>
</reference>
<organism evidence="2 3">
    <name type="scientific">Terfezia boudieri ATCC MYA-4762</name>
    <dbReference type="NCBI Taxonomy" id="1051890"/>
    <lineage>
        <taxon>Eukaryota</taxon>
        <taxon>Fungi</taxon>
        <taxon>Dikarya</taxon>
        <taxon>Ascomycota</taxon>
        <taxon>Pezizomycotina</taxon>
        <taxon>Pezizomycetes</taxon>
        <taxon>Pezizales</taxon>
        <taxon>Pezizaceae</taxon>
        <taxon>Terfezia</taxon>
    </lineage>
</organism>
<sequence length="705" mass="76038">MDRHETACPSSPPSLLPATSERQPQTPDHRSPSPPAITTAAQNPAVRAPVAALRSPREEQTMDAPASPTVPSPNPFVGFDDISRHVASSEFDSTSRIGSCGQTKTSSADTPLKTQENGAAVAGEAPPTAGVAETTTPPSVHFPDTLPVPVHEHHHHSHHFHKPHHPNTPASLSPQAANPIEEAADITTPLPSYPSSARISRCSSMRSLIISLESPSIGGSIFGDHHHSHNIHPHHALYDKEGNTSGNFGYKLGRRLDTLVSASSAEEESPTSDMGQETECIHSLRKGTPMKLPLPTLASEQTRGRSPVVRGGSGSSLDNEMIPGSPNEGERIALPREEDPSARLNRMVELQLHRTYEELRRLSEALETCSVDNAQPSTPCEHASLILPVMDGEKHSETILSQNPSTGTSTPLNALTGAFPALHQLVFQRASADPQDLRQLAELNMRLLRNLQVSLRKLDKLRTLVKEQGARGPRESDGTDPEDDDGESDNEVFIPREREGARTQTCRERSESLEKEVEEKEAEGVLSKSTKQNVDKAQGKKSGAITVVTRALGLAKSRTQDSATNITTANTDPGNTVPGVPTGSIATIPICNSFHPGSGPFSQSSAQRRTFSWSPLWPGKKQSIVETIPSALIAPELPFNGMHGSCCTCGDKHRQKESPKERAWTSWLGKNGMGRAQRGVEWVPRGSGGAFWNKERKSGIPLRGV</sequence>
<proteinExistence type="predicted"/>
<feature type="compositionally biased region" description="Basic and acidic residues" evidence="1">
    <location>
        <begin position="466"/>
        <end position="477"/>
    </location>
</feature>
<name>A0A3N4LA68_9PEZI</name>
<feature type="compositionally biased region" description="Basic and acidic residues" evidence="1">
    <location>
        <begin position="494"/>
        <end position="518"/>
    </location>
</feature>
<feature type="compositionally biased region" description="Acidic residues" evidence="1">
    <location>
        <begin position="478"/>
        <end position="490"/>
    </location>
</feature>